<dbReference type="PANTHER" id="PTHR28624">
    <property type="entry name" value="COILED-COIL DOMAIN-CONTAINING PROTEIN 51"/>
    <property type="match status" value="1"/>
</dbReference>
<comment type="caution">
    <text evidence="3">The sequence shown here is derived from an EMBL/GenBank/DDBJ whole genome shotgun (WGS) entry which is preliminary data.</text>
</comment>
<dbReference type="EMBL" id="CAJFCJ010000006">
    <property type="protein sequence ID" value="CAD5115800.1"/>
    <property type="molecule type" value="Genomic_DNA"/>
</dbReference>
<evidence type="ECO:0000256" key="1">
    <source>
        <dbReference type="SAM" id="Coils"/>
    </source>
</evidence>
<name>A0A7I8VHH7_9ANNE</name>
<dbReference type="PANTHER" id="PTHR28624:SF1">
    <property type="entry name" value="MITOCHONDRIAL POTASSIUM CHANNEL"/>
    <property type="match status" value="1"/>
</dbReference>
<keyword evidence="2" id="KW-1133">Transmembrane helix</keyword>
<keyword evidence="2" id="KW-0472">Membrane</keyword>
<evidence type="ECO:0000256" key="2">
    <source>
        <dbReference type="SAM" id="Phobius"/>
    </source>
</evidence>
<dbReference type="OrthoDB" id="6243211at2759"/>
<dbReference type="AlphaFoldDB" id="A0A7I8VHH7"/>
<accession>A0A7I8VHH7</accession>
<proteinExistence type="predicted"/>
<sequence>MSAAILLLQSCKHASRKTSRSLYRELSSITGNRKTDIVIDTLTLGRAERWLKKYEDFIGLTEVREAQRNVIEFEKDFLESQTVRRERQAELSKVQSQLRDIGSKLDKVQRGDERYLQLLTEEHKIIKAENDLTKRLEADEKLERHLFANLSSAVRESHEKERTRTERTKYWSIIGSCVGALIGILGTTINNYLRMRQLRELISDSTQDGAELRKVVSSLSTAINTEHENMNKFVGDLKEAIGSEDKPALLLSNQFDFKDREKLEAQTQRILSAVKMEEDELKRHMEEIKSALAIGHKGEGSVVYVGPDLQEILDENEKKIEVQMKVNALWTVTAIYGAVMLTAPLLFYFLKNS</sequence>
<evidence type="ECO:0000313" key="4">
    <source>
        <dbReference type="Proteomes" id="UP000549394"/>
    </source>
</evidence>
<evidence type="ECO:0000313" key="3">
    <source>
        <dbReference type="EMBL" id="CAD5115800.1"/>
    </source>
</evidence>
<dbReference type="InterPro" id="IPR037660">
    <property type="entry name" value="CCDC51"/>
</dbReference>
<feature type="transmembrane region" description="Helical" evidence="2">
    <location>
        <begin position="328"/>
        <end position="350"/>
    </location>
</feature>
<gene>
    <name evidence="3" type="ORF">DGYR_LOCUS4498</name>
</gene>
<keyword evidence="1" id="KW-0175">Coiled coil</keyword>
<dbReference type="Proteomes" id="UP000549394">
    <property type="component" value="Unassembled WGS sequence"/>
</dbReference>
<feature type="transmembrane region" description="Helical" evidence="2">
    <location>
        <begin position="170"/>
        <end position="193"/>
    </location>
</feature>
<reference evidence="3 4" key="1">
    <citation type="submission" date="2020-08" db="EMBL/GenBank/DDBJ databases">
        <authorList>
            <person name="Hejnol A."/>
        </authorList>
    </citation>
    <scope>NUCLEOTIDE SEQUENCE [LARGE SCALE GENOMIC DNA]</scope>
</reference>
<keyword evidence="2" id="KW-0812">Transmembrane</keyword>
<keyword evidence="4" id="KW-1185">Reference proteome</keyword>
<protein>
    <submittedName>
        <fullName evidence="3">DgyrCDS4742</fullName>
    </submittedName>
</protein>
<feature type="coiled-coil region" evidence="1">
    <location>
        <begin position="260"/>
        <end position="294"/>
    </location>
</feature>
<organism evidence="3 4">
    <name type="scientific">Dimorphilus gyrociliatus</name>
    <dbReference type="NCBI Taxonomy" id="2664684"/>
    <lineage>
        <taxon>Eukaryota</taxon>
        <taxon>Metazoa</taxon>
        <taxon>Spiralia</taxon>
        <taxon>Lophotrochozoa</taxon>
        <taxon>Annelida</taxon>
        <taxon>Polychaeta</taxon>
        <taxon>Polychaeta incertae sedis</taxon>
        <taxon>Dinophilidae</taxon>
        <taxon>Dimorphilus</taxon>
    </lineage>
</organism>